<dbReference type="AlphaFoldDB" id="A0A5C6Z4V6"/>
<keyword evidence="3" id="KW-1185">Reference proteome</keyword>
<feature type="domain" description="DinB-like" evidence="1">
    <location>
        <begin position="31"/>
        <end position="166"/>
    </location>
</feature>
<accession>A0A5C6Z4V6</accession>
<dbReference type="Pfam" id="PF12867">
    <property type="entry name" value="DinB_2"/>
    <property type="match status" value="1"/>
</dbReference>
<dbReference type="RefSeq" id="WP_111843921.1">
    <property type="nucleotide sequence ID" value="NZ_UEGI01000003.1"/>
</dbReference>
<name>A0A5C6Z4V6_9FLAO</name>
<dbReference type="Gene3D" id="1.20.120.450">
    <property type="entry name" value="dinb family like domain"/>
    <property type="match status" value="1"/>
</dbReference>
<evidence type="ECO:0000259" key="1">
    <source>
        <dbReference type="Pfam" id="PF12867"/>
    </source>
</evidence>
<gene>
    <name evidence="2" type="ORF">ESU54_04375</name>
</gene>
<dbReference type="OrthoDB" id="9793216at2"/>
<proteinExistence type="predicted"/>
<evidence type="ECO:0000313" key="3">
    <source>
        <dbReference type="Proteomes" id="UP000321497"/>
    </source>
</evidence>
<dbReference type="EMBL" id="VORT01000002">
    <property type="protein sequence ID" value="TXD74494.1"/>
    <property type="molecule type" value="Genomic_DNA"/>
</dbReference>
<sequence>MKPSEILLSEYNPYYKRYIDLVENINLVDALERGLNRNKVFFESLPSNKWDYQYAAGKWTPKDILLHIADTERVFAYRALYFSRSDNAELKGFDENIFAEKALASNKTVEDLLQNYVAVRNATLSLFKSFDEKELKQLGQANGSIMSVRATGFIICGHEKHHCNIITERYL</sequence>
<protein>
    <submittedName>
        <fullName evidence="2">DinB family protein</fullName>
    </submittedName>
</protein>
<dbReference type="SUPFAM" id="SSF109854">
    <property type="entry name" value="DinB/YfiT-like putative metalloenzymes"/>
    <property type="match status" value="1"/>
</dbReference>
<dbReference type="InterPro" id="IPR024775">
    <property type="entry name" value="DinB-like"/>
</dbReference>
<dbReference type="Proteomes" id="UP000321497">
    <property type="component" value="Unassembled WGS sequence"/>
</dbReference>
<comment type="caution">
    <text evidence="2">The sequence shown here is derived from an EMBL/GenBank/DDBJ whole genome shotgun (WGS) entry which is preliminary data.</text>
</comment>
<reference evidence="2 3" key="1">
    <citation type="submission" date="2019-08" db="EMBL/GenBank/DDBJ databases">
        <title>Genome of Aequorivita antarctica SW49 (type strain).</title>
        <authorList>
            <person name="Bowman J.P."/>
        </authorList>
    </citation>
    <scope>NUCLEOTIDE SEQUENCE [LARGE SCALE GENOMIC DNA]</scope>
    <source>
        <strain evidence="2 3">SW49</strain>
    </source>
</reference>
<organism evidence="2 3">
    <name type="scientific">Aequorivita antarctica</name>
    <dbReference type="NCBI Taxonomy" id="153266"/>
    <lineage>
        <taxon>Bacteria</taxon>
        <taxon>Pseudomonadati</taxon>
        <taxon>Bacteroidota</taxon>
        <taxon>Flavobacteriia</taxon>
        <taxon>Flavobacteriales</taxon>
        <taxon>Flavobacteriaceae</taxon>
        <taxon>Aequorivita</taxon>
    </lineage>
</organism>
<dbReference type="InterPro" id="IPR034660">
    <property type="entry name" value="DinB/YfiT-like"/>
</dbReference>
<evidence type="ECO:0000313" key="2">
    <source>
        <dbReference type="EMBL" id="TXD74494.1"/>
    </source>
</evidence>